<name>A0ABS2WCL1_9GAMM</name>
<dbReference type="EMBL" id="JAFFZP010000033">
    <property type="protein sequence ID" value="MBN0989092.1"/>
    <property type="molecule type" value="Genomic_DNA"/>
</dbReference>
<sequence>MPFTESYSQDEQRLLLQLARYAVVRGIAGLEPERPAGYLIPAELERPRACFVTLKIDGQLRGCIGNLEANGALADAVLRNSYLAAFRDQRFEPVSESERQQLEYEISVLTPMQPLPVSCEADLLATLRPGIDGLLFEAEGRLATFLPSVWEQLTQPEQFVRQLRLKAGLPADYWSDAVQCWIYQTIRIEEVSGDPD</sequence>
<evidence type="ECO:0000259" key="1">
    <source>
        <dbReference type="PROSITE" id="PS51112"/>
    </source>
</evidence>
<gene>
    <name evidence="2" type="primary">amrA</name>
    <name evidence="2" type="ORF">JW498_17125</name>
</gene>
<dbReference type="InterPro" id="IPR027485">
    <property type="entry name" value="AMMECR1_N"/>
</dbReference>
<accession>A0ABS2WCL1</accession>
<dbReference type="InterPro" id="IPR023473">
    <property type="entry name" value="AMMECR1"/>
</dbReference>
<comment type="caution">
    <text evidence="2">The sequence shown here is derived from an EMBL/GenBank/DDBJ whole genome shotgun (WGS) entry which is preliminary data.</text>
</comment>
<dbReference type="NCBIfam" id="TIGR04335">
    <property type="entry name" value="AmmeMemoSam_A"/>
    <property type="match status" value="1"/>
</dbReference>
<dbReference type="InterPro" id="IPR002733">
    <property type="entry name" value="AMMECR1_domain"/>
</dbReference>
<organism evidence="2 3">
    <name type="scientific">Amphritea pacifica</name>
    <dbReference type="NCBI Taxonomy" id="2811233"/>
    <lineage>
        <taxon>Bacteria</taxon>
        <taxon>Pseudomonadati</taxon>
        <taxon>Pseudomonadota</taxon>
        <taxon>Gammaproteobacteria</taxon>
        <taxon>Oceanospirillales</taxon>
        <taxon>Oceanospirillaceae</taxon>
        <taxon>Amphritea</taxon>
    </lineage>
</organism>
<keyword evidence="3" id="KW-1185">Reference proteome</keyword>
<dbReference type="PANTHER" id="PTHR13016:SF0">
    <property type="entry name" value="AMME SYNDROME CANDIDATE GENE 1 PROTEIN"/>
    <property type="match status" value="1"/>
</dbReference>
<dbReference type="InterPro" id="IPR036071">
    <property type="entry name" value="AMMECR1_dom_sf"/>
</dbReference>
<dbReference type="InterPro" id="IPR027623">
    <property type="entry name" value="AmmeMemoSam_A"/>
</dbReference>
<evidence type="ECO:0000313" key="3">
    <source>
        <dbReference type="Proteomes" id="UP000760472"/>
    </source>
</evidence>
<evidence type="ECO:0000313" key="2">
    <source>
        <dbReference type="EMBL" id="MBN0989092.1"/>
    </source>
</evidence>
<reference evidence="2 3" key="1">
    <citation type="submission" date="2021-02" db="EMBL/GenBank/DDBJ databases">
        <title>A novel species of genus Amphritea isolated from a fishpond in China.</title>
        <authorList>
            <person name="Lu H."/>
        </authorList>
    </citation>
    <scope>NUCLEOTIDE SEQUENCE [LARGE SCALE GENOMIC DNA]</scope>
    <source>
        <strain evidence="2 3">RP18W</strain>
    </source>
</reference>
<feature type="domain" description="AMMECR1" evidence="1">
    <location>
        <begin position="10"/>
        <end position="196"/>
    </location>
</feature>
<dbReference type="Gene3D" id="3.30.1490.150">
    <property type="entry name" value="Hypothetical protein ph0010, domain 2"/>
    <property type="match status" value="1"/>
</dbReference>
<protein>
    <submittedName>
        <fullName evidence="2">AmmeMemoRadiSam system protein A</fullName>
    </submittedName>
</protein>
<dbReference type="RefSeq" id="WP_205214156.1">
    <property type="nucleotide sequence ID" value="NZ_JAFFZP010000033.1"/>
</dbReference>
<dbReference type="Proteomes" id="UP000760472">
    <property type="component" value="Unassembled WGS sequence"/>
</dbReference>
<dbReference type="PANTHER" id="PTHR13016">
    <property type="entry name" value="AMMECR1 HOMOLOG"/>
    <property type="match status" value="1"/>
</dbReference>
<dbReference type="PROSITE" id="PS51112">
    <property type="entry name" value="AMMECR1"/>
    <property type="match status" value="1"/>
</dbReference>
<dbReference type="Gene3D" id="3.30.700.20">
    <property type="entry name" value="Hypothetical protein ph0010, domain 1"/>
    <property type="match status" value="1"/>
</dbReference>
<dbReference type="Pfam" id="PF01871">
    <property type="entry name" value="AMMECR1"/>
    <property type="match status" value="1"/>
</dbReference>
<proteinExistence type="predicted"/>
<dbReference type="NCBIfam" id="TIGR00296">
    <property type="entry name" value="TIGR00296 family protein"/>
    <property type="match status" value="1"/>
</dbReference>
<dbReference type="SUPFAM" id="SSF143447">
    <property type="entry name" value="AMMECR1-like"/>
    <property type="match status" value="1"/>
</dbReference>